<reference evidence="1" key="1">
    <citation type="submission" date="2021-06" db="EMBL/GenBank/DDBJ databases">
        <authorList>
            <person name="Kallberg Y."/>
            <person name="Tangrot J."/>
            <person name="Rosling A."/>
        </authorList>
    </citation>
    <scope>NUCLEOTIDE SEQUENCE</scope>
    <source>
        <strain evidence="1">MA461A</strain>
    </source>
</reference>
<organism evidence="1 2">
    <name type="scientific">Racocetra persica</name>
    <dbReference type="NCBI Taxonomy" id="160502"/>
    <lineage>
        <taxon>Eukaryota</taxon>
        <taxon>Fungi</taxon>
        <taxon>Fungi incertae sedis</taxon>
        <taxon>Mucoromycota</taxon>
        <taxon>Glomeromycotina</taxon>
        <taxon>Glomeromycetes</taxon>
        <taxon>Diversisporales</taxon>
        <taxon>Gigasporaceae</taxon>
        <taxon>Racocetra</taxon>
    </lineage>
</organism>
<evidence type="ECO:0000313" key="2">
    <source>
        <dbReference type="Proteomes" id="UP000789920"/>
    </source>
</evidence>
<protein>
    <submittedName>
        <fullName evidence="1">22649_t:CDS:1</fullName>
    </submittedName>
</protein>
<dbReference type="EMBL" id="CAJVQC010011845">
    <property type="protein sequence ID" value="CAG8631975.1"/>
    <property type="molecule type" value="Genomic_DNA"/>
</dbReference>
<proteinExistence type="predicted"/>
<comment type="caution">
    <text evidence="1">The sequence shown here is derived from an EMBL/GenBank/DDBJ whole genome shotgun (WGS) entry which is preliminary data.</text>
</comment>
<evidence type="ECO:0000313" key="1">
    <source>
        <dbReference type="EMBL" id="CAG8631975.1"/>
    </source>
</evidence>
<sequence length="53" mass="5964">MISEQVQISNTTRQRTAVEHTAHQEENTITSAVISDNIELEPLIDDTTDVQQL</sequence>
<gene>
    <name evidence="1" type="ORF">RPERSI_LOCUS7150</name>
</gene>
<dbReference type="Proteomes" id="UP000789920">
    <property type="component" value="Unassembled WGS sequence"/>
</dbReference>
<name>A0ACA9N899_9GLOM</name>
<accession>A0ACA9N899</accession>
<keyword evidence="2" id="KW-1185">Reference proteome</keyword>
<feature type="non-terminal residue" evidence="1">
    <location>
        <position position="53"/>
    </location>
</feature>